<dbReference type="EMBL" id="LNZH02000106">
    <property type="protein sequence ID" value="OCB91079.1"/>
    <property type="molecule type" value="Genomic_DNA"/>
</dbReference>
<dbReference type="OrthoDB" id="2585179at2759"/>
<comment type="caution">
    <text evidence="2">The sequence shown here is derived from an EMBL/GenBank/DDBJ whole genome shotgun (WGS) entry which is preliminary data.</text>
</comment>
<dbReference type="Proteomes" id="UP000757232">
    <property type="component" value="Unassembled WGS sequence"/>
</dbReference>
<evidence type="ECO:0000313" key="3">
    <source>
        <dbReference type="Proteomes" id="UP000757232"/>
    </source>
</evidence>
<dbReference type="AlphaFoldDB" id="A0A9Q5N8X8"/>
<name>A0A9Q5N8X8_SANBA</name>
<keyword evidence="3" id="KW-1185">Reference proteome</keyword>
<organism evidence="2 3">
    <name type="scientific">Sanghuangporus baumii</name>
    <name type="common">Phellinus baumii</name>
    <dbReference type="NCBI Taxonomy" id="108892"/>
    <lineage>
        <taxon>Eukaryota</taxon>
        <taxon>Fungi</taxon>
        <taxon>Dikarya</taxon>
        <taxon>Basidiomycota</taxon>
        <taxon>Agaricomycotina</taxon>
        <taxon>Agaricomycetes</taxon>
        <taxon>Hymenochaetales</taxon>
        <taxon>Hymenochaetaceae</taxon>
        <taxon>Sanghuangporus</taxon>
    </lineage>
</organism>
<dbReference type="EMBL" id="LNZH02000106">
    <property type="protein sequence ID" value="OCB91080.1"/>
    <property type="molecule type" value="Genomic_DNA"/>
</dbReference>
<evidence type="ECO:0000313" key="2">
    <source>
        <dbReference type="EMBL" id="OCB91080.1"/>
    </source>
</evidence>
<accession>A0A9Q5N8X8</accession>
<proteinExistence type="predicted"/>
<sequence length="96" mass="10692">MPLSLDYNSNVYLAVSLTPTSILKSTPIQLNSYPSTVEDLGSMDNLPDVKLLSIPKDDWSNVGEDILKALRDDRVNILRVDEQKPKLRAKHGGDEL</sequence>
<reference evidence="2" key="1">
    <citation type="submission" date="2016-06" db="EMBL/GenBank/DDBJ databases">
        <title>Draft Genome sequence of the fungus Inonotus baumii.</title>
        <authorList>
            <person name="Zhu H."/>
            <person name="Lin W."/>
        </authorList>
    </citation>
    <scope>NUCLEOTIDE SEQUENCE</scope>
    <source>
        <strain evidence="2">821</strain>
    </source>
</reference>
<gene>
    <name evidence="1" type="ORF">A7U60_g1644</name>
    <name evidence="2" type="ORF">A7U60_g1645</name>
</gene>
<evidence type="ECO:0000313" key="1">
    <source>
        <dbReference type="EMBL" id="OCB91079.1"/>
    </source>
</evidence>
<protein>
    <submittedName>
        <fullName evidence="2">Uncharacterized protein</fullName>
    </submittedName>
</protein>